<keyword evidence="11 12" id="KW-0472">Membrane</keyword>
<keyword evidence="7 12" id="KW-0378">Hydrolase</keyword>
<keyword evidence="9 12" id="KW-1133">Transmembrane helix</keyword>
<comment type="subcellular location">
    <subcellularLocation>
        <location evidence="1 12">Cell membrane</location>
        <topology evidence="1 12">Multi-pass membrane protein</topology>
    </subcellularLocation>
</comment>
<evidence type="ECO:0000256" key="12">
    <source>
        <dbReference type="HAMAP-Rule" id="MF_00188"/>
    </source>
</evidence>
<dbReference type="GO" id="GO:0004222">
    <property type="term" value="F:metalloendopeptidase activity"/>
    <property type="evidence" value="ECO:0007669"/>
    <property type="project" value="UniProtKB-UniRule"/>
</dbReference>
<evidence type="ECO:0000256" key="5">
    <source>
        <dbReference type="ARBA" id="ARBA00022692"/>
    </source>
</evidence>
<dbReference type="EC" id="3.4.24.-" evidence="12"/>
<keyword evidence="6 12" id="KW-0479">Metal-binding</keyword>
<dbReference type="GO" id="GO:0006508">
    <property type="term" value="P:proteolysis"/>
    <property type="evidence" value="ECO:0007669"/>
    <property type="project" value="UniProtKB-KW"/>
</dbReference>
<proteinExistence type="inferred from homology"/>
<dbReference type="InterPro" id="IPR050083">
    <property type="entry name" value="HtpX_protease"/>
</dbReference>
<protein>
    <recommendedName>
        <fullName evidence="12">Protease HtpX homolog</fullName>
        <ecNumber evidence="12">3.4.24.-</ecNumber>
    </recommendedName>
</protein>
<keyword evidence="8 12" id="KW-0862">Zinc</keyword>
<keyword evidence="10 12" id="KW-0482">Metalloprotease</keyword>
<dbReference type="Pfam" id="PF01435">
    <property type="entry name" value="Peptidase_M48"/>
    <property type="match status" value="1"/>
</dbReference>
<feature type="binding site" evidence="12">
    <location>
        <position position="147"/>
    </location>
    <ligand>
        <name>Zn(2+)</name>
        <dbReference type="ChEBI" id="CHEBI:29105"/>
        <note>catalytic</note>
    </ligand>
</feature>
<evidence type="ECO:0000313" key="15">
    <source>
        <dbReference type="Proteomes" id="UP000226712"/>
    </source>
</evidence>
<dbReference type="HAMAP" id="MF_00188">
    <property type="entry name" value="Pept_M48_protease_HtpX"/>
    <property type="match status" value="1"/>
</dbReference>
<dbReference type="PANTHER" id="PTHR43221:SF1">
    <property type="entry name" value="PROTEASE HTPX"/>
    <property type="match status" value="1"/>
</dbReference>
<gene>
    <name evidence="12" type="primary">htpX</name>
    <name evidence="14" type="ORF">CL944_02555</name>
</gene>
<feature type="binding site" evidence="12">
    <location>
        <position position="143"/>
    </location>
    <ligand>
        <name>Zn(2+)</name>
        <dbReference type="ChEBI" id="CHEBI:29105"/>
        <note>catalytic</note>
    </ligand>
</feature>
<accession>A0A2D6LQ78</accession>
<feature type="transmembrane region" description="Helical" evidence="12">
    <location>
        <begin position="155"/>
        <end position="178"/>
    </location>
</feature>
<dbReference type="NCBIfam" id="NF003425">
    <property type="entry name" value="PRK04897.1"/>
    <property type="match status" value="1"/>
</dbReference>
<dbReference type="InterPro" id="IPR022919">
    <property type="entry name" value="Pept_M48_protease_HtpX"/>
</dbReference>
<feature type="transmembrane region" description="Helical" evidence="12">
    <location>
        <begin position="12"/>
        <end position="35"/>
    </location>
</feature>
<feature type="binding site" evidence="12">
    <location>
        <position position="221"/>
    </location>
    <ligand>
        <name>Zn(2+)</name>
        <dbReference type="ChEBI" id="CHEBI:29105"/>
        <note>catalytic</note>
    </ligand>
</feature>
<feature type="domain" description="Peptidase M48" evidence="13">
    <location>
        <begin position="77"/>
        <end position="294"/>
    </location>
</feature>
<dbReference type="AlphaFoldDB" id="A0A2D6LQ78"/>
<dbReference type="GO" id="GO:0008270">
    <property type="term" value="F:zinc ion binding"/>
    <property type="evidence" value="ECO:0007669"/>
    <property type="project" value="UniProtKB-UniRule"/>
</dbReference>
<evidence type="ECO:0000259" key="13">
    <source>
        <dbReference type="Pfam" id="PF01435"/>
    </source>
</evidence>
<feature type="transmembrane region" description="Helical" evidence="12">
    <location>
        <begin position="190"/>
        <end position="212"/>
    </location>
</feature>
<evidence type="ECO:0000256" key="9">
    <source>
        <dbReference type="ARBA" id="ARBA00022989"/>
    </source>
</evidence>
<evidence type="ECO:0000256" key="3">
    <source>
        <dbReference type="ARBA" id="ARBA00022475"/>
    </source>
</evidence>
<dbReference type="InterPro" id="IPR001915">
    <property type="entry name" value="Peptidase_M48"/>
</dbReference>
<dbReference type="PANTHER" id="PTHR43221">
    <property type="entry name" value="PROTEASE HTPX"/>
    <property type="match status" value="1"/>
</dbReference>
<comment type="similarity">
    <text evidence="2 12">Belongs to the peptidase M48B family.</text>
</comment>
<organism evidence="14 15">
    <name type="scientific">Candidatus Iainarchaeum sp</name>
    <dbReference type="NCBI Taxonomy" id="3101447"/>
    <lineage>
        <taxon>Archaea</taxon>
        <taxon>Candidatus Iainarchaeota</taxon>
        <taxon>Candidatus Iainarchaeia</taxon>
        <taxon>Candidatus Iainarchaeales</taxon>
        <taxon>Candidatus Iainarchaeaceae</taxon>
        <taxon>Candidatus Iainarchaeum</taxon>
    </lineage>
</organism>
<dbReference type="EMBL" id="NZBD01000015">
    <property type="protein sequence ID" value="MAG18329.1"/>
    <property type="molecule type" value="Genomic_DNA"/>
</dbReference>
<keyword evidence="3 12" id="KW-1003">Cell membrane</keyword>
<dbReference type="GO" id="GO:0005886">
    <property type="term" value="C:plasma membrane"/>
    <property type="evidence" value="ECO:0007669"/>
    <property type="project" value="UniProtKB-SubCell"/>
</dbReference>
<evidence type="ECO:0000313" key="14">
    <source>
        <dbReference type="EMBL" id="MAG18329.1"/>
    </source>
</evidence>
<evidence type="ECO:0000256" key="6">
    <source>
        <dbReference type="ARBA" id="ARBA00022723"/>
    </source>
</evidence>
<dbReference type="Proteomes" id="UP000226712">
    <property type="component" value="Unassembled WGS sequence"/>
</dbReference>
<evidence type="ECO:0000256" key="2">
    <source>
        <dbReference type="ARBA" id="ARBA00009779"/>
    </source>
</evidence>
<dbReference type="Gene3D" id="3.30.2010.10">
    <property type="entry name" value="Metalloproteases ('zincins'), catalytic domain"/>
    <property type="match status" value="1"/>
</dbReference>
<reference evidence="15" key="1">
    <citation type="submission" date="2017-09" db="EMBL/GenBank/DDBJ databases">
        <title>The Reconstruction of 2,631 Draft Metagenome-Assembled Genomes from the Global Oceans.</title>
        <authorList>
            <person name="Tully B.J."/>
            <person name="Graham E.D."/>
            <person name="Heidelberg J.F."/>
        </authorList>
    </citation>
    <scope>NUCLEOTIDE SEQUENCE [LARGE SCALE GENOMIC DNA]</scope>
</reference>
<keyword evidence="5 12" id="KW-0812">Transmembrane</keyword>
<feature type="transmembrane region" description="Helical" evidence="12">
    <location>
        <begin position="41"/>
        <end position="60"/>
    </location>
</feature>
<evidence type="ECO:0000256" key="4">
    <source>
        <dbReference type="ARBA" id="ARBA00022670"/>
    </source>
</evidence>
<feature type="active site" evidence="12">
    <location>
        <position position="144"/>
    </location>
</feature>
<name>A0A2D6LQ78_9ARCH</name>
<evidence type="ECO:0000256" key="1">
    <source>
        <dbReference type="ARBA" id="ARBA00004651"/>
    </source>
</evidence>
<keyword evidence="4 12" id="KW-0645">Protease</keyword>
<evidence type="ECO:0000256" key="8">
    <source>
        <dbReference type="ARBA" id="ARBA00022833"/>
    </source>
</evidence>
<comment type="caution">
    <text evidence="14">The sequence shown here is derived from an EMBL/GenBank/DDBJ whole genome shotgun (WGS) entry which is preliminary data.</text>
</comment>
<evidence type="ECO:0000256" key="7">
    <source>
        <dbReference type="ARBA" id="ARBA00022801"/>
    </source>
</evidence>
<evidence type="ECO:0000256" key="10">
    <source>
        <dbReference type="ARBA" id="ARBA00023049"/>
    </source>
</evidence>
<dbReference type="CDD" id="cd07340">
    <property type="entry name" value="M48B_Htpx_like"/>
    <property type="match status" value="1"/>
</dbReference>
<comment type="cofactor">
    <cofactor evidence="12">
        <name>Zn(2+)</name>
        <dbReference type="ChEBI" id="CHEBI:29105"/>
    </cofactor>
    <text evidence="12">Binds 1 zinc ion per subunit.</text>
</comment>
<evidence type="ECO:0000256" key="11">
    <source>
        <dbReference type="ARBA" id="ARBA00023136"/>
    </source>
</evidence>
<sequence>MYEQISENKRNTIFLVIGFSIFITLLSWVLGEVWFSGGGPIGIILGIIFLVIFVGFNYFYGDKVVLSISGAKELKKQDQPYLFHLIEGLALAAGIPKPKAYVINDTALNAFATGRNPEHGVIVVTTGILQKLNREELEGVIAHEMSHIKNYDIRLMMLIVVFVGLSALLSDILLRSVLWGRHDNRGSGQMQIVLLVGGIVLAILTPIVAMMIKFAISRQREYLADASAAQLTRNPDGLANALKKISGDKEVLEAANKATAHLYIDNPLKNRKGLMDGMFSTHPPIPERIKRLEAM</sequence>